<keyword evidence="4" id="KW-0548">Nucleotidyltransferase</keyword>
<keyword evidence="4" id="KW-0547">Nucleotide-binding</keyword>
<dbReference type="InterPro" id="IPR043519">
    <property type="entry name" value="NT_sf"/>
</dbReference>
<proteinExistence type="predicted"/>
<dbReference type="RefSeq" id="WP_328277018.1">
    <property type="nucleotide sequence ID" value="NZ_JARTLD010000023.1"/>
</dbReference>
<evidence type="ECO:0000313" key="8">
    <source>
        <dbReference type="Proteomes" id="UP001343257"/>
    </source>
</evidence>
<dbReference type="Pfam" id="PF13427">
    <property type="entry name" value="AadA_C"/>
    <property type="match status" value="1"/>
</dbReference>
<dbReference type="Proteomes" id="UP001343257">
    <property type="component" value="Unassembled WGS sequence"/>
</dbReference>
<feature type="domain" description="Polymerase nucleotidyl transferase" evidence="5">
    <location>
        <begin position="22"/>
        <end position="80"/>
    </location>
</feature>
<feature type="domain" description="Adenylyltransferase AadA C-terminal" evidence="6">
    <location>
        <begin position="148"/>
        <end position="248"/>
    </location>
</feature>
<accession>A0ABU6PR68</accession>
<gene>
    <name evidence="7" type="ORF">P9847_08615</name>
</gene>
<protein>
    <recommendedName>
        <fullName evidence="4">Spectinomycin 9-adenylyltransferase</fullName>
    </recommendedName>
</protein>
<evidence type="ECO:0000313" key="7">
    <source>
        <dbReference type="EMBL" id="MED5017370.1"/>
    </source>
</evidence>
<name>A0ABU6PR68_9BACL</name>
<dbReference type="SUPFAM" id="SSF81301">
    <property type="entry name" value="Nucleotidyltransferase"/>
    <property type="match status" value="1"/>
</dbReference>
<reference evidence="7 8" key="1">
    <citation type="submission" date="2023-03" db="EMBL/GenBank/DDBJ databases">
        <title>Bacillus Genome Sequencing.</title>
        <authorList>
            <person name="Dunlap C."/>
        </authorList>
    </citation>
    <scope>NUCLEOTIDE SEQUENCE [LARGE SCALE GENOMIC DNA]</scope>
    <source>
        <strain evidence="7 8">NRS-52</strain>
    </source>
</reference>
<keyword evidence="2 4" id="KW-0046">Antibiotic resistance</keyword>
<dbReference type="EMBL" id="JARTLD010000023">
    <property type="protein sequence ID" value="MED5017370.1"/>
    <property type="molecule type" value="Genomic_DNA"/>
</dbReference>
<organism evidence="7 8">
    <name type="scientific">Paenibacillus chibensis</name>
    <dbReference type="NCBI Taxonomy" id="59846"/>
    <lineage>
        <taxon>Bacteria</taxon>
        <taxon>Bacillati</taxon>
        <taxon>Bacillota</taxon>
        <taxon>Bacilli</taxon>
        <taxon>Bacillales</taxon>
        <taxon>Paenibacillaceae</taxon>
        <taxon>Paenibacillus</taxon>
    </lineage>
</organism>
<evidence type="ECO:0000259" key="5">
    <source>
        <dbReference type="Pfam" id="PF01909"/>
    </source>
</evidence>
<evidence type="ECO:0000256" key="4">
    <source>
        <dbReference type="PIRNR" id="PIRNR000819"/>
    </source>
</evidence>
<keyword evidence="1 4" id="KW-0808">Transferase</keyword>
<dbReference type="Pfam" id="PF01909">
    <property type="entry name" value="NTP_transf_2"/>
    <property type="match status" value="1"/>
</dbReference>
<dbReference type="Gene3D" id="3.30.460.10">
    <property type="entry name" value="Beta Polymerase, domain 2"/>
    <property type="match status" value="1"/>
</dbReference>
<sequence>MNQQVVLDRVTDLLKNELAGSLVGVYLHGSMAMGCFNPLHSDVDILVLVKEKQSEKTYREMAIQLIQLEQELKMAKGFELSVVLVTYAANFIYPTPFEFHYSAYHKEKYLADKNYYCGGDVDPDLAAHFVVTYDRGVVLFGQPIKEAFQPIDRRFYIDSIKADIDGALEEITDNPVYYVLNLSRVLLYVRESVISSKKEAGEWAVALPEIPARYKPIIAKCLAKYEDGSESLHLDEQLLLDYRDYMMKEVEIWM</sequence>
<evidence type="ECO:0000256" key="3">
    <source>
        <dbReference type="ARBA" id="ARBA00047831"/>
    </source>
</evidence>
<dbReference type="InterPro" id="IPR002934">
    <property type="entry name" value="Polymerase_NTP_transf_dom"/>
</dbReference>
<dbReference type="InterPro" id="IPR024172">
    <property type="entry name" value="AadA/Aad9"/>
</dbReference>
<keyword evidence="8" id="KW-1185">Reference proteome</keyword>
<dbReference type="CDD" id="cd05403">
    <property type="entry name" value="NT_KNTase_like"/>
    <property type="match status" value="1"/>
</dbReference>
<evidence type="ECO:0000256" key="1">
    <source>
        <dbReference type="ARBA" id="ARBA00022679"/>
    </source>
</evidence>
<keyword evidence="4" id="KW-0067">ATP-binding</keyword>
<evidence type="ECO:0000256" key="2">
    <source>
        <dbReference type="ARBA" id="ARBA00023251"/>
    </source>
</evidence>
<dbReference type="InterPro" id="IPR025184">
    <property type="entry name" value="AadA_C"/>
</dbReference>
<dbReference type="PIRSF" id="PIRSF000819">
    <property type="entry name" value="Streptomycin_3-adenylyltransf"/>
    <property type="match status" value="1"/>
</dbReference>
<comment type="catalytic activity">
    <reaction evidence="3 4">
        <text>spectinomycin + ATP = 9-O-adenylylspectinomycin + diphosphate</text>
        <dbReference type="Rhea" id="RHEA:63228"/>
        <dbReference type="ChEBI" id="CHEBI:30616"/>
        <dbReference type="ChEBI" id="CHEBI:33019"/>
        <dbReference type="ChEBI" id="CHEBI:146260"/>
        <dbReference type="ChEBI" id="CHEBI:146261"/>
    </reaction>
</comment>
<evidence type="ECO:0000259" key="6">
    <source>
        <dbReference type="Pfam" id="PF13427"/>
    </source>
</evidence>
<comment type="caution">
    <text evidence="7">The sequence shown here is derived from an EMBL/GenBank/DDBJ whole genome shotgun (WGS) entry which is preliminary data.</text>
</comment>